<protein>
    <submittedName>
        <fullName evidence="1">Uncharacterized protein</fullName>
    </submittedName>
</protein>
<reference evidence="1" key="1">
    <citation type="submission" date="2014-05" db="EMBL/GenBank/DDBJ databases">
        <authorList>
            <person name="Chronopoulou M."/>
        </authorList>
    </citation>
    <scope>NUCLEOTIDE SEQUENCE</scope>
    <source>
        <tissue evidence="1">Whole organism</tissue>
    </source>
</reference>
<organism evidence="1">
    <name type="scientific">Lepeophtheirus salmonis</name>
    <name type="common">Salmon louse</name>
    <name type="synonym">Caligus salmonis</name>
    <dbReference type="NCBI Taxonomy" id="72036"/>
    <lineage>
        <taxon>Eukaryota</taxon>
        <taxon>Metazoa</taxon>
        <taxon>Ecdysozoa</taxon>
        <taxon>Arthropoda</taxon>
        <taxon>Crustacea</taxon>
        <taxon>Multicrustacea</taxon>
        <taxon>Hexanauplia</taxon>
        <taxon>Copepoda</taxon>
        <taxon>Siphonostomatoida</taxon>
        <taxon>Caligidae</taxon>
        <taxon>Lepeophtheirus</taxon>
    </lineage>
</organism>
<feature type="non-terminal residue" evidence="1">
    <location>
        <position position="38"/>
    </location>
</feature>
<accession>A0A0K2SZG0</accession>
<dbReference type="EMBL" id="HACA01001255">
    <property type="protein sequence ID" value="CDW18616.1"/>
    <property type="molecule type" value="Transcribed_RNA"/>
</dbReference>
<dbReference type="AlphaFoldDB" id="A0A0K2SZG0"/>
<name>A0A0K2SZG0_LEPSM</name>
<feature type="non-terminal residue" evidence="1">
    <location>
        <position position="1"/>
    </location>
</feature>
<sequence length="38" mass="4219">EVKQIADVDVKGICPLKDPSLQGNNIPYGECGRKKEYL</sequence>
<proteinExistence type="predicted"/>
<evidence type="ECO:0000313" key="1">
    <source>
        <dbReference type="EMBL" id="CDW18616.1"/>
    </source>
</evidence>